<dbReference type="Proteomes" id="UP000005012">
    <property type="component" value="Chromosome"/>
</dbReference>
<proteinExistence type="predicted"/>
<dbReference type="KEGG" id="psi:S70_12555"/>
<dbReference type="EMBL" id="CP003488">
    <property type="protein sequence ID" value="AFH94357.1"/>
    <property type="molecule type" value="Genomic_DNA"/>
</dbReference>
<dbReference type="AlphaFoldDB" id="A0A140NNW2"/>
<accession>A0A140NNW2</accession>
<name>A0A140NNW2_PROSM</name>
<organism evidence="1 2">
    <name type="scientific">Providencia stuartii (strain MRSN 2154)</name>
    <dbReference type="NCBI Taxonomy" id="1157951"/>
    <lineage>
        <taxon>Bacteria</taxon>
        <taxon>Pseudomonadati</taxon>
        <taxon>Pseudomonadota</taxon>
        <taxon>Gammaproteobacteria</taxon>
        <taxon>Enterobacterales</taxon>
        <taxon>Morganellaceae</taxon>
        <taxon>Providencia</taxon>
    </lineage>
</organism>
<gene>
    <name evidence="1" type="ordered locus">S70_12555</name>
</gene>
<dbReference type="HOGENOM" id="CLU_036902_16_4_6"/>
<reference evidence="2" key="2">
    <citation type="submission" date="2012-04" db="EMBL/GenBank/DDBJ databases">
        <title>Complete genome sequence of Providencia stuartii clinical isolate MRSN 2154.</title>
        <authorList>
            <person name="Clifford R.J."/>
            <person name="Hang J."/>
            <person name="Riley M.C."/>
            <person name="Onmus-Leone F."/>
            <person name="Kuschner R.A."/>
            <person name="Lesho E.P."/>
            <person name="Waterman P.E."/>
        </authorList>
    </citation>
    <scope>NUCLEOTIDE SEQUENCE [LARGE SCALE GENOMIC DNA]</scope>
    <source>
        <strain evidence="2">MRSN 2154</strain>
    </source>
</reference>
<evidence type="ECO:0000313" key="1">
    <source>
        <dbReference type="EMBL" id="AFH94357.1"/>
    </source>
</evidence>
<sequence>MKYIPVGIDISKHLMQIYFIDEYTGEIIDKHIKCGALLEYLSNCEPYLICMEACGDSLH</sequence>
<evidence type="ECO:0000313" key="2">
    <source>
        <dbReference type="Proteomes" id="UP000005012"/>
    </source>
</evidence>
<reference evidence="1 2" key="1">
    <citation type="journal article" date="2012" name="J. Bacteriol.">
        <title>Complete Genome Sequence of Providencia stuartii Clinical Isolate MRSN 2154.</title>
        <authorList>
            <person name="Clifford R.J."/>
            <person name="Hang J."/>
            <person name="Riley M.C."/>
            <person name="Onmus-Leone F."/>
            <person name="Kuschner R.A."/>
            <person name="Lesho E.P."/>
            <person name="Waterman P.E."/>
        </authorList>
    </citation>
    <scope>NUCLEOTIDE SEQUENCE [LARGE SCALE GENOMIC DNA]</scope>
    <source>
        <strain evidence="1 2">MRSN 2154</strain>
    </source>
</reference>
<protein>
    <submittedName>
        <fullName evidence="1">Transposase</fullName>
    </submittedName>
</protein>